<dbReference type="EnsemblMetazoa" id="GBRI007547-RA">
    <property type="protein sequence ID" value="GBRI007547-PA"/>
    <property type="gene ID" value="GBRI007547"/>
</dbReference>
<keyword evidence="3" id="KW-1185">Reference proteome</keyword>
<keyword evidence="1" id="KW-0812">Transmembrane</keyword>
<evidence type="ECO:0000313" key="2">
    <source>
        <dbReference type="EnsemblMetazoa" id="GBRI007547-PA"/>
    </source>
</evidence>
<organism evidence="2 3">
    <name type="scientific">Glossina brevipalpis</name>
    <dbReference type="NCBI Taxonomy" id="37001"/>
    <lineage>
        <taxon>Eukaryota</taxon>
        <taxon>Metazoa</taxon>
        <taxon>Ecdysozoa</taxon>
        <taxon>Arthropoda</taxon>
        <taxon>Hexapoda</taxon>
        <taxon>Insecta</taxon>
        <taxon>Pterygota</taxon>
        <taxon>Neoptera</taxon>
        <taxon>Endopterygota</taxon>
        <taxon>Diptera</taxon>
        <taxon>Brachycera</taxon>
        <taxon>Muscomorpha</taxon>
        <taxon>Hippoboscoidea</taxon>
        <taxon>Glossinidae</taxon>
        <taxon>Glossina</taxon>
    </lineage>
</organism>
<dbReference type="Proteomes" id="UP000091820">
    <property type="component" value="Unassembled WGS sequence"/>
</dbReference>
<dbReference type="AlphaFoldDB" id="A0A1A9W620"/>
<dbReference type="VEuPathDB" id="VectorBase:GBRI007547"/>
<evidence type="ECO:0000313" key="3">
    <source>
        <dbReference type="Proteomes" id="UP000091820"/>
    </source>
</evidence>
<sequence length="110" mass="12251">MREKKLSMKPEKATATHHQLREVEAVTVAAFAVIAFLINALVFSVCRTLPPNAFKFIFGVNVEENAALAIPTVVVALFSYKPHFLKCPEIKSKKGALELTVVEYKSVQYI</sequence>
<reference evidence="2" key="2">
    <citation type="submission" date="2020-05" db="UniProtKB">
        <authorList>
            <consortium name="EnsemblMetazoa"/>
        </authorList>
    </citation>
    <scope>IDENTIFICATION</scope>
    <source>
        <strain evidence="2">IAEA</strain>
    </source>
</reference>
<keyword evidence="1" id="KW-1133">Transmembrane helix</keyword>
<proteinExistence type="predicted"/>
<feature type="transmembrane region" description="Helical" evidence="1">
    <location>
        <begin position="25"/>
        <end position="45"/>
    </location>
</feature>
<accession>A0A1A9W620</accession>
<name>A0A1A9W620_9MUSC</name>
<reference evidence="3" key="1">
    <citation type="submission" date="2014-03" db="EMBL/GenBank/DDBJ databases">
        <authorList>
            <person name="Aksoy S."/>
            <person name="Warren W."/>
            <person name="Wilson R.K."/>
        </authorList>
    </citation>
    <scope>NUCLEOTIDE SEQUENCE [LARGE SCALE GENOMIC DNA]</scope>
    <source>
        <strain evidence="3">IAEA</strain>
    </source>
</reference>
<evidence type="ECO:0000256" key="1">
    <source>
        <dbReference type="SAM" id="Phobius"/>
    </source>
</evidence>
<keyword evidence="1" id="KW-0472">Membrane</keyword>
<protein>
    <submittedName>
        <fullName evidence="2">Uncharacterized protein</fullName>
    </submittedName>
</protein>